<gene>
    <name evidence="13" type="ORF">RB653_009068</name>
</gene>
<evidence type="ECO:0000256" key="9">
    <source>
        <dbReference type="ARBA" id="ARBA00048679"/>
    </source>
</evidence>
<dbReference type="Gene3D" id="3.30.200.20">
    <property type="entry name" value="Phosphorylase Kinase, domain 1"/>
    <property type="match status" value="1"/>
</dbReference>
<comment type="similarity">
    <text evidence="1">Belongs to the protein kinase superfamily. TKL Ser/Thr protein kinase family.</text>
</comment>
<dbReference type="Proteomes" id="UP001344447">
    <property type="component" value="Unassembled WGS sequence"/>
</dbReference>
<dbReference type="InterPro" id="IPR050940">
    <property type="entry name" value="Actin_reg-Ser/Thr_kinase"/>
</dbReference>
<evidence type="ECO:0000256" key="2">
    <source>
        <dbReference type="ARBA" id="ARBA00012513"/>
    </source>
</evidence>
<feature type="compositionally biased region" description="Low complexity" evidence="11">
    <location>
        <begin position="378"/>
        <end position="430"/>
    </location>
</feature>
<evidence type="ECO:0000313" key="13">
    <source>
        <dbReference type="EMBL" id="KAK5579386.1"/>
    </source>
</evidence>
<dbReference type="InterPro" id="IPR011009">
    <property type="entry name" value="Kinase-like_dom_sf"/>
</dbReference>
<dbReference type="InterPro" id="IPR001245">
    <property type="entry name" value="Ser-Thr/Tyr_kinase_cat_dom"/>
</dbReference>
<dbReference type="InterPro" id="IPR017441">
    <property type="entry name" value="Protein_kinase_ATP_BS"/>
</dbReference>
<comment type="catalytic activity">
    <reaction evidence="9">
        <text>L-seryl-[protein] + ATP = O-phospho-L-seryl-[protein] + ADP + H(+)</text>
        <dbReference type="Rhea" id="RHEA:17989"/>
        <dbReference type="Rhea" id="RHEA-COMP:9863"/>
        <dbReference type="Rhea" id="RHEA-COMP:11604"/>
        <dbReference type="ChEBI" id="CHEBI:15378"/>
        <dbReference type="ChEBI" id="CHEBI:29999"/>
        <dbReference type="ChEBI" id="CHEBI:30616"/>
        <dbReference type="ChEBI" id="CHEBI:83421"/>
        <dbReference type="ChEBI" id="CHEBI:456216"/>
        <dbReference type="EC" id="2.7.11.1"/>
    </reaction>
</comment>
<dbReference type="SMART" id="SM00220">
    <property type="entry name" value="S_TKc"/>
    <property type="match status" value="1"/>
</dbReference>
<evidence type="ECO:0000259" key="12">
    <source>
        <dbReference type="PROSITE" id="PS50011"/>
    </source>
</evidence>
<dbReference type="PANTHER" id="PTHR46485">
    <property type="entry name" value="LIM DOMAIN KINASE 1"/>
    <property type="match status" value="1"/>
</dbReference>
<feature type="region of interest" description="Disordered" evidence="11">
    <location>
        <begin position="378"/>
        <end position="458"/>
    </location>
</feature>
<keyword evidence="3" id="KW-0723">Serine/threonine-protein kinase</keyword>
<dbReference type="PRINTS" id="PR00109">
    <property type="entry name" value="TYRKINASE"/>
</dbReference>
<keyword evidence="7 10" id="KW-0067">ATP-binding</keyword>
<keyword evidence="4" id="KW-0808">Transferase</keyword>
<dbReference type="PROSITE" id="PS00107">
    <property type="entry name" value="PROTEIN_KINASE_ATP"/>
    <property type="match status" value="1"/>
</dbReference>
<evidence type="ECO:0000256" key="4">
    <source>
        <dbReference type="ARBA" id="ARBA00022679"/>
    </source>
</evidence>
<dbReference type="SUPFAM" id="SSF56112">
    <property type="entry name" value="Protein kinase-like (PK-like)"/>
    <property type="match status" value="1"/>
</dbReference>
<keyword evidence="6" id="KW-0418">Kinase</keyword>
<evidence type="ECO:0000256" key="11">
    <source>
        <dbReference type="SAM" id="MobiDB-lite"/>
    </source>
</evidence>
<feature type="domain" description="Protein kinase" evidence="12">
    <location>
        <begin position="32"/>
        <end position="309"/>
    </location>
</feature>
<dbReference type="GO" id="GO:0004674">
    <property type="term" value="F:protein serine/threonine kinase activity"/>
    <property type="evidence" value="ECO:0007669"/>
    <property type="project" value="UniProtKB-KW"/>
</dbReference>
<evidence type="ECO:0000256" key="10">
    <source>
        <dbReference type="PROSITE-ProRule" id="PRU10141"/>
    </source>
</evidence>
<evidence type="ECO:0000256" key="5">
    <source>
        <dbReference type="ARBA" id="ARBA00022741"/>
    </source>
</evidence>
<evidence type="ECO:0000256" key="7">
    <source>
        <dbReference type="ARBA" id="ARBA00022840"/>
    </source>
</evidence>
<name>A0AAN7U1B5_9MYCE</name>
<evidence type="ECO:0000256" key="3">
    <source>
        <dbReference type="ARBA" id="ARBA00022527"/>
    </source>
</evidence>
<dbReference type="Pfam" id="PF00069">
    <property type="entry name" value="Pkinase"/>
    <property type="match status" value="1"/>
</dbReference>
<evidence type="ECO:0000256" key="6">
    <source>
        <dbReference type="ARBA" id="ARBA00022777"/>
    </source>
</evidence>
<accession>A0AAN7U1B5</accession>
<dbReference type="Gene3D" id="1.10.510.10">
    <property type="entry name" value="Transferase(Phosphotransferase) domain 1"/>
    <property type="match status" value="1"/>
</dbReference>
<dbReference type="InterPro" id="IPR000719">
    <property type="entry name" value="Prot_kinase_dom"/>
</dbReference>
<keyword evidence="14" id="KW-1185">Reference proteome</keyword>
<sequence length="595" mass="67401">MINGEQTMVEDELPDQGKPMSDESADIDIKDLKIGDSIGSGAYGMVYRGTLFNSDVAIKKIQNEKNEKNEFIKYLKREVAVLKNIQHPNIVQFIGVYYEPLASPSLVNRLLNSSSTWIVTEYVSGGNLHERIKDTKKEFPIELRIKLSLDIALAMAYLHSRDIIFRDLKSKNILIDDSSSPIRGKVCDFGFARILNKKQQGNRHLSICGTDDFMAPEVILGMEYDETADIFSFGVVLLEMILRRKVSKVLERGPQSAFEIDQDAARQLIPDDIPILFSDLALDCIKYQAEERPNFSHIIHILKQLTSLFPVVHTFDNPLSPTSSPITPRKNSLNSPFTKSMRMNSFDFKLSNIVSSTSVQNNLKSQNLNFTLLNLNQLNNQDSPSQSQNNNNINSNSNNNNNNNNNNSNNNFNNSDINNINDCNSNLSSSTSTVYNDSQQTIIDEDELDKEDEENRNKVNSLKEKMMTVMGEFDVYINKVGKELLLISEEDHISQKYDECRKVIEIKKVLGEVIESDMSSSQQQSNTPRKNSNVTNSRVAVFLKSMERSLTEIYLSSDTLKQRITKEDDLVESLLLARVVSKIKKIHLSSLDIKN</sequence>
<organism evidence="13 14">
    <name type="scientific">Dictyostelium firmibasis</name>
    <dbReference type="NCBI Taxonomy" id="79012"/>
    <lineage>
        <taxon>Eukaryota</taxon>
        <taxon>Amoebozoa</taxon>
        <taxon>Evosea</taxon>
        <taxon>Eumycetozoa</taxon>
        <taxon>Dictyostelia</taxon>
        <taxon>Dictyosteliales</taxon>
        <taxon>Dictyosteliaceae</taxon>
        <taxon>Dictyostelium</taxon>
    </lineage>
</organism>
<proteinExistence type="inferred from homology"/>
<dbReference type="EMBL" id="JAVFKY010000003">
    <property type="protein sequence ID" value="KAK5579386.1"/>
    <property type="molecule type" value="Genomic_DNA"/>
</dbReference>
<dbReference type="EC" id="2.7.11.1" evidence="2"/>
<dbReference type="CDD" id="cd13999">
    <property type="entry name" value="STKc_MAP3K-like"/>
    <property type="match status" value="1"/>
</dbReference>
<comment type="catalytic activity">
    <reaction evidence="8">
        <text>L-threonyl-[protein] + ATP = O-phospho-L-threonyl-[protein] + ADP + H(+)</text>
        <dbReference type="Rhea" id="RHEA:46608"/>
        <dbReference type="Rhea" id="RHEA-COMP:11060"/>
        <dbReference type="Rhea" id="RHEA-COMP:11605"/>
        <dbReference type="ChEBI" id="CHEBI:15378"/>
        <dbReference type="ChEBI" id="CHEBI:30013"/>
        <dbReference type="ChEBI" id="CHEBI:30616"/>
        <dbReference type="ChEBI" id="CHEBI:61977"/>
        <dbReference type="ChEBI" id="CHEBI:456216"/>
        <dbReference type="EC" id="2.7.11.1"/>
    </reaction>
</comment>
<evidence type="ECO:0000256" key="1">
    <source>
        <dbReference type="ARBA" id="ARBA00005843"/>
    </source>
</evidence>
<feature type="binding site" evidence="10">
    <location>
        <position position="60"/>
    </location>
    <ligand>
        <name>ATP</name>
        <dbReference type="ChEBI" id="CHEBI:30616"/>
    </ligand>
</feature>
<feature type="compositionally biased region" description="Acidic residues" evidence="11">
    <location>
        <begin position="443"/>
        <end position="452"/>
    </location>
</feature>
<dbReference type="GO" id="GO:0005524">
    <property type="term" value="F:ATP binding"/>
    <property type="evidence" value="ECO:0007669"/>
    <property type="project" value="UniProtKB-UniRule"/>
</dbReference>
<evidence type="ECO:0000256" key="8">
    <source>
        <dbReference type="ARBA" id="ARBA00047899"/>
    </source>
</evidence>
<feature type="region of interest" description="Disordered" evidence="11">
    <location>
        <begin position="1"/>
        <end position="24"/>
    </location>
</feature>
<comment type="caution">
    <text evidence="13">The sequence shown here is derived from an EMBL/GenBank/DDBJ whole genome shotgun (WGS) entry which is preliminary data.</text>
</comment>
<dbReference type="AlphaFoldDB" id="A0AAN7U1B5"/>
<evidence type="ECO:0000313" key="14">
    <source>
        <dbReference type="Proteomes" id="UP001344447"/>
    </source>
</evidence>
<feature type="compositionally biased region" description="Polar residues" evidence="11">
    <location>
        <begin position="431"/>
        <end position="442"/>
    </location>
</feature>
<dbReference type="PANTHER" id="PTHR46485:SF5">
    <property type="entry name" value="CENTER DIVIDER, ISOFORM A"/>
    <property type="match status" value="1"/>
</dbReference>
<keyword evidence="5 10" id="KW-0547">Nucleotide-binding</keyword>
<protein>
    <recommendedName>
        <fullName evidence="2">non-specific serine/threonine protein kinase</fullName>
        <ecNumber evidence="2">2.7.11.1</ecNumber>
    </recommendedName>
</protein>
<reference evidence="13 14" key="1">
    <citation type="submission" date="2023-11" db="EMBL/GenBank/DDBJ databases">
        <title>Dfirmibasis_genome.</title>
        <authorList>
            <person name="Edelbroek B."/>
            <person name="Kjellin J."/>
            <person name="Jerlstrom-Hultqvist J."/>
            <person name="Soderbom F."/>
        </authorList>
    </citation>
    <scope>NUCLEOTIDE SEQUENCE [LARGE SCALE GENOMIC DNA]</scope>
    <source>
        <strain evidence="13 14">TNS-C-14</strain>
    </source>
</reference>
<dbReference type="PROSITE" id="PS50011">
    <property type="entry name" value="PROTEIN_KINASE_DOM"/>
    <property type="match status" value="1"/>
</dbReference>